<sequence length="62" mass="7446">MEKFQVRFEFENGKNDFAIIEHNHLNNAIAKLQRDKWIKDESSGIYYNFDKVITFSVEEYKG</sequence>
<proteinExistence type="predicted"/>
<keyword evidence="2" id="KW-1185">Reference proteome</keyword>
<name>A0A2N0ZMY3_9BACI</name>
<evidence type="ECO:0000313" key="1">
    <source>
        <dbReference type="EMBL" id="PKG30863.1"/>
    </source>
</evidence>
<dbReference type="EMBL" id="PISD01000004">
    <property type="protein sequence ID" value="PKG30863.1"/>
    <property type="molecule type" value="Genomic_DNA"/>
</dbReference>
<dbReference type="AlphaFoldDB" id="A0A2N0ZMY3"/>
<dbReference type="Proteomes" id="UP000233343">
    <property type="component" value="Unassembled WGS sequence"/>
</dbReference>
<gene>
    <name evidence="1" type="ORF">CWS20_01210</name>
</gene>
<protein>
    <submittedName>
        <fullName evidence="1">Uncharacterized protein</fullName>
    </submittedName>
</protein>
<dbReference type="RefSeq" id="WP_066192295.1">
    <property type="nucleotide sequence ID" value="NZ_PISD01000004.1"/>
</dbReference>
<accession>A0A2N0ZMY3</accession>
<reference evidence="1 2" key="1">
    <citation type="journal article" date="2010" name="Int. J. Syst. Evol. Microbiol.">
        <title>Bacillus horneckiae sp. nov., isolated from a spacecraft-assembly clean room.</title>
        <authorList>
            <person name="Vaishampayan P."/>
            <person name="Probst A."/>
            <person name="Krishnamurthi S."/>
            <person name="Ghosh S."/>
            <person name="Osman S."/>
            <person name="McDowall A."/>
            <person name="Ruckmani A."/>
            <person name="Mayilraj S."/>
            <person name="Venkateswaran K."/>
        </authorList>
    </citation>
    <scope>NUCLEOTIDE SEQUENCE [LARGE SCALE GENOMIC DNA]</scope>
    <source>
        <strain evidence="2">1PO1SC</strain>
    </source>
</reference>
<evidence type="ECO:0000313" key="2">
    <source>
        <dbReference type="Proteomes" id="UP000233343"/>
    </source>
</evidence>
<organism evidence="1 2">
    <name type="scientific">Cytobacillus horneckiae</name>
    <dbReference type="NCBI Taxonomy" id="549687"/>
    <lineage>
        <taxon>Bacteria</taxon>
        <taxon>Bacillati</taxon>
        <taxon>Bacillota</taxon>
        <taxon>Bacilli</taxon>
        <taxon>Bacillales</taxon>
        <taxon>Bacillaceae</taxon>
        <taxon>Cytobacillus</taxon>
    </lineage>
</organism>
<comment type="caution">
    <text evidence="1">The sequence shown here is derived from an EMBL/GenBank/DDBJ whole genome shotgun (WGS) entry which is preliminary data.</text>
</comment>